<accession>A0AAN8IZC7</accession>
<evidence type="ECO:0000256" key="1">
    <source>
        <dbReference type="ARBA" id="ARBA00009500"/>
    </source>
</evidence>
<reference evidence="3 4" key="1">
    <citation type="submission" date="2024-01" db="EMBL/GenBank/DDBJ databases">
        <title>The genome of the rayed Mediterranean limpet Patella caerulea (Linnaeus, 1758).</title>
        <authorList>
            <person name="Anh-Thu Weber A."/>
            <person name="Halstead-Nussloch G."/>
        </authorList>
    </citation>
    <scope>NUCLEOTIDE SEQUENCE [LARGE SCALE GENOMIC DNA]</scope>
    <source>
        <strain evidence="3">AATW-2023a</strain>
        <tissue evidence="3">Whole specimen</tissue>
    </source>
</reference>
<dbReference type="GO" id="GO:0005615">
    <property type="term" value="C:extracellular space"/>
    <property type="evidence" value="ECO:0007669"/>
    <property type="project" value="InterPro"/>
</dbReference>
<dbReference type="SUPFAM" id="SSF56574">
    <property type="entry name" value="Serpins"/>
    <property type="match status" value="1"/>
</dbReference>
<evidence type="ECO:0000259" key="2">
    <source>
        <dbReference type="Pfam" id="PF00079"/>
    </source>
</evidence>
<dbReference type="Proteomes" id="UP001347796">
    <property type="component" value="Unassembled WGS sequence"/>
</dbReference>
<dbReference type="InterPro" id="IPR023795">
    <property type="entry name" value="Serpin_CS"/>
</dbReference>
<dbReference type="AlphaFoldDB" id="A0AAN8IZC7"/>
<dbReference type="InterPro" id="IPR023796">
    <property type="entry name" value="Serpin_dom"/>
</dbReference>
<dbReference type="PANTHER" id="PTHR11461">
    <property type="entry name" value="SERINE PROTEASE INHIBITOR, SERPIN"/>
    <property type="match status" value="1"/>
</dbReference>
<sequence>MKWASQFDLFLPKFTLDTKLEMNSALKQLGLQRIFDYRADLSGLTGQGGLVVDAVIQKAKIEVTESGTKAAAVTGIGIVEMVSITKTLVINHPFMFLIRDKTTNVDLFMGRYSGPHTN</sequence>
<protein>
    <recommendedName>
        <fullName evidence="2">Serpin domain-containing protein</fullName>
    </recommendedName>
</protein>
<gene>
    <name evidence="3" type="ORF">SNE40_021738</name>
</gene>
<feature type="domain" description="Serpin" evidence="2">
    <location>
        <begin position="4"/>
        <end position="115"/>
    </location>
</feature>
<dbReference type="PANTHER" id="PTHR11461:SF211">
    <property type="entry name" value="GH10112P-RELATED"/>
    <property type="match status" value="1"/>
</dbReference>
<comment type="similarity">
    <text evidence="1">Belongs to the serpin family.</text>
</comment>
<dbReference type="GO" id="GO:0004867">
    <property type="term" value="F:serine-type endopeptidase inhibitor activity"/>
    <property type="evidence" value="ECO:0007669"/>
    <property type="project" value="InterPro"/>
</dbReference>
<name>A0AAN8IZC7_PATCE</name>
<evidence type="ECO:0000313" key="3">
    <source>
        <dbReference type="EMBL" id="KAK6167794.1"/>
    </source>
</evidence>
<evidence type="ECO:0000313" key="4">
    <source>
        <dbReference type="Proteomes" id="UP001347796"/>
    </source>
</evidence>
<dbReference type="InterPro" id="IPR042178">
    <property type="entry name" value="Serpin_sf_1"/>
</dbReference>
<comment type="caution">
    <text evidence="3">The sequence shown here is derived from an EMBL/GenBank/DDBJ whole genome shotgun (WGS) entry which is preliminary data.</text>
</comment>
<organism evidence="3 4">
    <name type="scientific">Patella caerulea</name>
    <name type="common">Rayed Mediterranean limpet</name>
    <dbReference type="NCBI Taxonomy" id="87958"/>
    <lineage>
        <taxon>Eukaryota</taxon>
        <taxon>Metazoa</taxon>
        <taxon>Spiralia</taxon>
        <taxon>Lophotrochozoa</taxon>
        <taxon>Mollusca</taxon>
        <taxon>Gastropoda</taxon>
        <taxon>Patellogastropoda</taxon>
        <taxon>Patelloidea</taxon>
        <taxon>Patellidae</taxon>
        <taxon>Patella</taxon>
    </lineage>
</organism>
<keyword evidence="4" id="KW-1185">Reference proteome</keyword>
<dbReference type="InterPro" id="IPR036186">
    <property type="entry name" value="Serpin_sf"/>
</dbReference>
<dbReference type="Gene3D" id="2.10.310.10">
    <property type="entry name" value="Serpins superfamily"/>
    <property type="match status" value="1"/>
</dbReference>
<dbReference type="InterPro" id="IPR000215">
    <property type="entry name" value="Serpin_fam"/>
</dbReference>
<dbReference type="Pfam" id="PF00079">
    <property type="entry name" value="Serpin"/>
    <property type="match status" value="1"/>
</dbReference>
<dbReference type="Gene3D" id="3.30.497.10">
    <property type="entry name" value="Antithrombin, subunit I, domain 2"/>
    <property type="match status" value="1"/>
</dbReference>
<dbReference type="PROSITE" id="PS00284">
    <property type="entry name" value="SERPIN"/>
    <property type="match status" value="1"/>
</dbReference>
<dbReference type="EMBL" id="JAZGQO010000018">
    <property type="protein sequence ID" value="KAK6167794.1"/>
    <property type="molecule type" value="Genomic_DNA"/>
</dbReference>
<proteinExistence type="inferred from homology"/>